<dbReference type="AlphaFoldDB" id="A0A6J4R5H1"/>
<proteinExistence type="predicted"/>
<feature type="compositionally biased region" description="Basic residues" evidence="1">
    <location>
        <begin position="20"/>
        <end position="32"/>
    </location>
</feature>
<feature type="non-terminal residue" evidence="2">
    <location>
        <position position="76"/>
    </location>
</feature>
<dbReference type="EMBL" id="CADCVK010000023">
    <property type="protein sequence ID" value="CAA9464761.1"/>
    <property type="molecule type" value="Genomic_DNA"/>
</dbReference>
<accession>A0A6J4R5H1</accession>
<sequence>EEDRQDALRGAGGGRDRGGGRRSRGVRGRRHRGAGDPDARRQEGQDRPPLHRRVGGRASAGSGAGGGAPEPGRRRV</sequence>
<organism evidence="2">
    <name type="scientific">uncultured Rubrobacteraceae bacterium</name>
    <dbReference type="NCBI Taxonomy" id="349277"/>
    <lineage>
        <taxon>Bacteria</taxon>
        <taxon>Bacillati</taxon>
        <taxon>Actinomycetota</taxon>
        <taxon>Rubrobacteria</taxon>
        <taxon>Rubrobacterales</taxon>
        <taxon>Rubrobacteraceae</taxon>
        <taxon>environmental samples</taxon>
    </lineage>
</organism>
<reference evidence="2" key="1">
    <citation type="submission" date="2020-02" db="EMBL/GenBank/DDBJ databases">
        <authorList>
            <person name="Meier V. D."/>
        </authorList>
    </citation>
    <scope>NUCLEOTIDE SEQUENCE</scope>
    <source>
        <strain evidence="2">AVDCRST_MAG12</strain>
    </source>
</reference>
<gene>
    <name evidence="2" type="ORF">AVDCRST_MAG12-186</name>
</gene>
<name>A0A6J4R5H1_9ACTN</name>
<evidence type="ECO:0000313" key="2">
    <source>
        <dbReference type="EMBL" id="CAA9464761.1"/>
    </source>
</evidence>
<feature type="non-terminal residue" evidence="2">
    <location>
        <position position="1"/>
    </location>
</feature>
<evidence type="ECO:0000256" key="1">
    <source>
        <dbReference type="SAM" id="MobiDB-lite"/>
    </source>
</evidence>
<protein>
    <submittedName>
        <fullName evidence="2">Uncharacterized protein</fullName>
    </submittedName>
</protein>
<feature type="compositionally biased region" description="Basic and acidic residues" evidence="1">
    <location>
        <begin position="33"/>
        <end position="49"/>
    </location>
</feature>
<feature type="region of interest" description="Disordered" evidence="1">
    <location>
        <begin position="1"/>
        <end position="76"/>
    </location>
</feature>